<feature type="transmembrane region" description="Helical" evidence="1">
    <location>
        <begin position="29"/>
        <end position="46"/>
    </location>
</feature>
<feature type="transmembrane region" description="Helical" evidence="1">
    <location>
        <begin position="154"/>
        <end position="180"/>
    </location>
</feature>
<evidence type="ECO:0000256" key="1">
    <source>
        <dbReference type="SAM" id="Phobius"/>
    </source>
</evidence>
<dbReference type="InterPro" id="IPR025291">
    <property type="entry name" value="DUF4153"/>
</dbReference>
<dbReference type="Proteomes" id="UP001302429">
    <property type="component" value="Chromosome"/>
</dbReference>
<feature type="transmembrane region" description="Helical" evidence="1">
    <location>
        <begin position="111"/>
        <end position="133"/>
    </location>
</feature>
<feature type="transmembrane region" description="Helical" evidence="1">
    <location>
        <begin position="200"/>
        <end position="218"/>
    </location>
</feature>
<feature type="transmembrane region" description="Helical" evidence="1">
    <location>
        <begin position="58"/>
        <end position="77"/>
    </location>
</feature>
<organism evidence="2 3">
    <name type="scientific">Alterisphingorhabdus coralli</name>
    <dbReference type="NCBI Taxonomy" id="3071408"/>
    <lineage>
        <taxon>Bacteria</taxon>
        <taxon>Pseudomonadati</taxon>
        <taxon>Pseudomonadota</taxon>
        <taxon>Alphaproteobacteria</taxon>
        <taxon>Sphingomonadales</taxon>
        <taxon>Sphingomonadaceae</taxon>
        <taxon>Alterisphingorhabdus (ex Yan et al. 2024)</taxon>
    </lineage>
</organism>
<dbReference type="RefSeq" id="WP_317084134.1">
    <property type="nucleotide sequence ID" value="NZ_CP136594.1"/>
</dbReference>
<protein>
    <submittedName>
        <fullName evidence="2">DUF4153 domain-containing protein</fullName>
    </submittedName>
</protein>
<accession>A0AA97F9G8</accession>
<keyword evidence="3" id="KW-1185">Reference proteome</keyword>
<dbReference type="Pfam" id="PF13687">
    <property type="entry name" value="DUF4153"/>
    <property type="match status" value="1"/>
</dbReference>
<feature type="transmembrane region" description="Helical" evidence="1">
    <location>
        <begin position="230"/>
        <end position="255"/>
    </location>
</feature>
<evidence type="ECO:0000313" key="2">
    <source>
        <dbReference type="EMBL" id="WOE76438.1"/>
    </source>
</evidence>
<name>A0AA97F9G8_9SPHN</name>
<reference evidence="2 3" key="1">
    <citation type="submission" date="2023-10" db="EMBL/GenBank/DDBJ databases">
        <title>Complete genome sequence of a Sphingomonadaceae bacterium.</title>
        <authorList>
            <person name="Yan C."/>
        </authorList>
    </citation>
    <scope>NUCLEOTIDE SEQUENCE [LARGE SCALE GENOMIC DNA]</scope>
    <source>
        <strain evidence="2 3">SCSIO 66989</strain>
    </source>
</reference>
<feature type="transmembrane region" description="Helical" evidence="1">
    <location>
        <begin position="299"/>
        <end position="324"/>
    </location>
</feature>
<keyword evidence="1" id="KW-1133">Transmembrane helix</keyword>
<gene>
    <name evidence="2" type="ORF">RB602_06915</name>
</gene>
<feature type="transmembrane region" description="Helical" evidence="1">
    <location>
        <begin position="370"/>
        <end position="390"/>
    </location>
</feature>
<dbReference type="KEGG" id="acoa:RB602_06915"/>
<evidence type="ECO:0000313" key="3">
    <source>
        <dbReference type="Proteomes" id="UP001302429"/>
    </source>
</evidence>
<dbReference type="AlphaFoldDB" id="A0AA97F9G8"/>
<keyword evidence="1" id="KW-0472">Membrane</keyword>
<sequence>MNTADSMSGTAASSAVADTGDGGWPLRPWLLSLLLGICGLLVHIFWQQDMRAYDDPLPQWRAAGAAFFFFGGLGAAFALEQRRILWSVIFALIAGAIIAAIAWWVSGYWEYGYYWNWSFAAGVAALLISVPLFQTIRDNPEDTPRALPYDRLHFYSWSDVVVGAASMAFLGASWLLLTLISVLFQLINIDFIQELMREDWFGWVFSGLSFGAALGVLRENAGLLGVLQRVALIVLSILAPFLAAALALFLISLLFTGLDELWAATKNTTPILISCAVAAVILANAVIRNSPEEASQSRLLKISAMILALTILPLAVISAVSIGLRIDQHGFTPERFWVLLIVAIASAYGLAYLACVALGRSGWSERLRPANVRLSVALCVIALLLAMPFVDFGAWSARDQLARLESGAVSEEDFDYYALARQFGPTGRAKAEEMAKGEGERAKQAQLALDADNRWEYDDDIKLEQEREIYLVQPDRPLPEALREKLLGSQQCKFSACKVIWDGESRVFVVGQQCDGCPVSRRSFALEDGQWRSIHTAYTNSDKVETVTEETKVEIRTIERRQVFVDGKAVGDSFE</sequence>
<proteinExistence type="predicted"/>
<feature type="transmembrane region" description="Helical" evidence="1">
    <location>
        <begin position="267"/>
        <end position="287"/>
    </location>
</feature>
<dbReference type="EMBL" id="CP136594">
    <property type="protein sequence ID" value="WOE76438.1"/>
    <property type="molecule type" value="Genomic_DNA"/>
</dbReference>
<keyword evidence="1" id="KW-0812">Transmembrane</keyword>
<feature type="transmembrane region" description="Helical" evidence="1">
    <location>
        <begin position="84"/>
        <end position="105"/>
    </location>
</feature>
<feature type="transmembrane region" description="Helical" evidence="1">
    <location>
        <begin position="336"/>
        <end position="358"/>
    </location>
</feature>